<evidence type="ECO:0000313" key="1">
    <source>
        <dbReference type="EMBL" id="PZQ49502.1"/>
    </source>
</evidence>
<dbReference type="Pfam" id="PF03928">
    <property type="entry name" value="HbpS-like"/>
    <property type="match status" value="1"/>
</dbReference>
<dbReference type="PANTHER" id="PTHR28255:SF1">
    <property type="entry name" value="UPF0303 PROTEIN YBR137W"/>
    <property type="match status" value="1"/>
</dbReference>
<organism evidence="1 2">
    <name type="scientific">Rhodovulum sulfidophilum</name>
    <name type="common">Rhodobacter sulfidophilus</name>
    <dbReference type="NCBI Taxonomy" id="35806"/>
    <lineage>
        <taxon>Bacteria</taxon>
        <taxon>Pseudomonadati</taxon>
        <taxon>Pseudomonadota</taxon>
        <taxon>Alphaproteobacteria</taxon>
        <taxon>Rhodobacterales</taxon>
        <taxon>Paracoccaceae</taxon>
        <taxon>Rhodovulum</taxon>
    </lineage>
</organism>
<accession>A0A2W5N7R2</accession>
<gene>
    <name evidence="1" type="ORF">DI556_11205</name>
</gene>
<dbReference type="Proteomes" id="UP000249185">
    <property type="component" value="Unassembled WGS sequence"/>
</dbReference>
<dbReference type="EMBL" id="QFPW01000007">
    <property type="protein sequence ID" value="PZQ49502.1"/>
    <property type="molecule type" value="Genomic_DNA"/>
</dbReference>
<dbReference type="InterPro" id="IPR005624">
    <property type="entry name" value="PduO/GlcC-like"/>
</dbReference>
<proteinExistence type="predicted"/>
<dbReference type="InterPro" id="IPR038084">
    <property type="entry name" value="PduO/GlcC-like_sf"/>
</dbReference>
<dbReference type="NCBIfam" id="NF002696">
    <property type="entry name" value="PRK02487.1-5"/>
    <property type="match status" value="1"/>
</dbReference>
<dbReference type="PIRSF" id="PIRSF008757">
    <property type="entry name" value="UCP008757"/>
    <property type="match status" value="1"/>
</dbReference>
<dbReference type="PANTHER" id="PTHR28255">
    <property type="match status" value="1"/>
</dbReference>
<dbReference type="SUPFAM" id="SSF143744">
    <property type="entry name" value="GlcG-like"/>
    <property type="match status" value="1"/>
</dbReference>
<dbReference type="AlphaFoldDB" id="A0A2W5N7R2"/>
<evidence type="ECO:0000313" key="2">
    <source>
        <dbReference type="Proteomes" id="UP000249185"/>
    </source>
</evidence>
<sequence length="164" mass="17822">MTKPNDLDILAEQELRLRFESFGLGTAWELGTRLRTLAEERAQSVLIEVRLGGRTVFLTAMPGTGPDNADWARRKANTVALVERSSYRVGQTPPTAEGTFHERMGLPVRDYAVAGGGFPIRLVSGLCVGAVIVSGLPQRDDHKLIVEVLAEMLGLPLDGLQLEA</sequence>
<protein>
    <submittedName>
        <fullName evidence="1">Heme-degrading domain-containing protein</fullName>
    </submittedName>
</protein>
<dbReference type="InterPro" id="IPR010371">
    <property type="entry name" value="YBR137W-like"/>
</dbReference>
<dbReference type="Gene3D" id="3.30.450.150">
    <property type="entry name" value="Haem-degrading domain"/>
    <property type="match status" value="1"/>
</dbReference>
<reference evidence="1 2" key="1">
    <citation type="submission" date="2017-08" db="EMBL/GenBank/DDBJ databases">
        <title>Infants hospitalized years apart are colonized by the same room-sourced microbial strains.</title>
        <authorList>
            <person name="Brooks B."/>
            <person name="Olm M.R."/>
            <person name="Firek B.A."/>
            <person name="Baker R."/>
            <person name="Thomas B.C."/>
            <person name="Morowitz M.J."/>
            <person name="Banfield J.F."/>
        </authorList>
    </citation>
    <scope>NUCLEOTIDE SEQUENCE [LARGE SCALE GENOMIC DNA]</scope>
    <source>
        <strain evidence="1">S2_005_002_R2_34</strain>
    </source>
</reference>
<name>A0A2W5N7R2_RHOSU</name>
<comment type="caution">
    <text evidence="1">The sequence shown here is derived from an EMBL/GenBank/DDBJ whole genome shotgun (WGS) entry which is preliminary data.</text>
</comment>